<dbReference type="PROSITE" id="PS50041">
    <property type="entry name" value="C_TYPE_LECTIN_2"/>
    <property type="match status" value="1"/>
</dbReference>
<name>Q9N3X0_CAEEL</name>
<dbReference type="InterPro" id="IPR016187">
    <property type="entry name" value="CTDL_fold"/>
</dbReference>
<protein>
    <submittedName>
        <fullName evidence="3">C-type lectin domain-containing protein</fullName>
    </submittedName>
</protein>
<dbReference type="SMR" id="Q9N3X0"/>
<dbReference type="CTD" id="189944"/>
<keyword evidence="1" id="KW-0732">Signal</keyword>
<keyword evidence="6" id="KW-1267">Proteomics identification</keyword>
<dbReference type="SMART" id="SM00034">
    <property type="entry name" value="CLECT"/>
    <property type="match status" value="1"/>
</dbReference>
<dbReference type="CDD" id="cd00037">
    <property type="entry name" value="CLECT"/>
    <property type="match status" value="1"/>
</dbReference>
<organism evidence="3 4">
    <name type="scientific">Caenorhabditis elegans</name>
    <dbReference type="NCBI Taxonomy" id="6239"/>
    <lineage>
        <taxon>Eukaryota</taxon>
        <taxon>Metazoa</taxon>
        <taxon>Ecdysozoa</taxon>
        <taxon>Nematoda</taxon>
        <taxon>Chromadorea</taxon>
        <taxon>Rhabditida</taxon>
        <taxon>Rhabditina</taxon>
        <taxon>Rhabditomorpha</taxon>
        <taxon>Rhabditoidea</taxon>
        <taxon>Rhabditidae</taxon>
        <taxon>Peloderinae</taxon>
        <taxon>Caenorhabditis</taxon>
    </lineage>
</organism>
<feature type="domain" description="C-type lectin" evidence="2">
    <location>
        <begin position="28"/>
        <end position="146"/>
    </location>
</feature>
<dbReference type="Bgee" id="WBGene00021581">
    <property type="expression patterns" value="Expressed in larva and 1 other cell type or tissue"/>
</dbReference>
<dbReference type="PhylomeDB" id="Q9N3X0"/>
<dbReference type="InterPro" id="IPR001304">
    <property type="entry name" value="C-type_lectin-like"/>
</dbReference>
<gene>
    <name evidence="3 5" type="primary">clec-70</name>
    <name evidence="3" type="ORF">CELE_Y46C8AL.3</name>
    <name evidence="5" type="ORF">Y46C8AL.3</name>
</gene>
<dbReference type="PaxDb" id="6239-Y46C8AL.3"/>
<dbReference type="RefSeq" id="NP_500439.2">
    <property type="nucleotide sequence ID" value="NM_068038.4"/>
</dbReference>
<dbReference type="AlphaFoldDB" id="Q9N3X0"/>
<evidence type="ECO:0000259" key="2">
    <source>
        <dbReference type="PROSITE" id="PS50041"/>
    </source>
</evidence>
<evidence type="ECO:0000313" key="5">
    <source>
        <dbReference type="WormBase" id="Y46C8AL.3"/>
    </source>
</evidence>
<dbReference type="Proteomes" id="UP000001940">
    <property type="component" value="Chromosome IV"/>
</dbReference>
<evidence type="ECO:0007829" key="6">
    <source>
        <dbReference type="PeptideAtlas" id="Q9N3X0"/>
    </source>
</evidence>
<dbReference type="Pfam" id="PF23673">
    <property type="entry name" value="DUF7154"/>
    <property type="match status" value="1"/>
</dbReference>
<dbReference type="OMA" id="VELRFWI"/>
<dbReference type="eggNOG" id="KOG4297">
    <property type="taxonomic scope" value="Eukaryota"/>
</dbReference>
<evidence type="ECO:0000313" key="4">
    <source>
        <dbReference type="Proteomes" id="UP000001940"/>
    </source>
</evidence>
<dbReference type="FunCoup" id="Q9N3X0">
    <property type="interactions" value="13"/>
</dbReference>
<dbReference type="InterPro" id="IPR016186">
    <property type="entry name" value="C-type_lectin-like/link_sf"/>
</dbReference>
<dbReference type="Gene3D" id="3.10.100.10">
    <property type="entry name" value="Mannose-Binding Protein A, subunit A"/>
    <property type="match status" value="1"/>
</dbReference>
<evidence type="ECO:0000256" key="1">
    <source>
        <dbReference type="SAM" id="SignalP"/>
    </source>
</evidence>
<evidence type="ECO:0000313" key="3">
    <source>
        <dbReference type="EMBL" id="CCD71965.1"/>
    </source>
</evidence>
<keyword evidence="4" id="KW-1185">Reference proteome</keyword>
<dbReference type="PANTHER" id="PTHR23062">
    <property type="entry name" value="HYPOTHETICAL PROTEIN C.ELEGANS"/>
    <property type="match status" value="1"/>
</dbReference>
<accession>Q9N3X0</accession>
<feature type="chain" id="PRO_5004330768" evidence="1">
    <location>
        <begin position="19"/>
        <end position="466"/>
    </location>
</feature>
<dbReference type="InParanoid" id="Q9N3X0"/>
<dbReference type="AGR" id="WB:WBGene00021581"/>
<dbReference type="InterPro" id="IPR055578">
    <property type="entry name" value="DUF7154"/>
</dbReference>
<reference evidence="3 4" key="1">
    <citation type="journal article" date="1998" name="Science">
        <title>Genome sequence of the nematode C. elegans: a platform for investigating biology.</title>
        <authorList>
            <consortium name="The C. elegans sequencing consortium"/>
            <person name="Sulson J.E."/>
            <person name="Waterston R."/>
        </authorList>
    </citation>
    <scope>NUCLEOTIDE SEQUENCE [LARGE SCALE GENOMIC DNA]</scope>
    <source>
        <strain evidence="3 4">Bristol N2</strain>
    </source>
</reference>
<dbReference type="HOGENOM" id="CLU_046757_0_0_1"/>
<dbReference type="EMBL" id="BX284604">
    <property type="protein sequence ID" value="CCD71965.1"/>
    <property type="molecule type" value="Genomic_DNA"/>
</dbReference>
<dbReference type="PeptideAtlas" id="Q9N3X0"/>
<sequence length="466" mass="52035">MLLLKFIFLSTLAGLASAVCPDSNDHEVQGFCFKFVAQQMTYTDARNWCHYKNPVGSSYLAYVPDQKTSNYLAFYARTAFGPAAQHFWIGLSKNGSSGSLTWDNGSPVGYTNLGSQNGNNLYFTESLANTKWNTLGDDKINYFVCSYNPATTPTTPSTTTTADKNCQPGGQQTVLFAYSNDLDPSVVTDTLKQSSLEYQPIYFAVSRFDLRQPEDIGYFTDYDNVTDYVDSHAPDSSLGFGDTKTGSNVLDVIDKFYDNTKLTPCGSIVMVLLKRYSNSNDISNIVAKVRKHHGSVNFIASNTPSGGTNSRVLFDLSSRTNGLYVIDRDSYFMQSIDMMPLIERYPIYAANPVVTGAGFKDLPLLEVPSFRKHLIMVAVQDRIPVTNVHHVTVQWENSFSEYSGKLDMHPETWNNPYTNANGKRANLDASGFAMTVEYVYNDSGDHPMQIRFYSPEATDFWLPYTD</sequence>
<dbReference type="UCSC" id="Y46C8AL.3">
    <property type="organism name" value="c. elegans"/>
</dbReference>
<dbReference type="STRING" id="6239.Y46C8AL.3.1"/>
<dbReference type="SUPFAM" id="SSF56436">
    <property type="entry name" value="C-type lectin-like"/>
    <property type="match status" value="1"/>
</dbReference>
<dbReference type="WormBase" id="Y46C8AL.3">
    <property type="protein sequence ID" value="CE40158"/>
    <property type="gene ID" value="WBGene00021581"/>
    <property type="gene designation" value="clec-70"/>
</dbReference>
<dbReference type="Pfam" id="PF00059">
    <property type="entry name" value="Lectin_C"/>
    <property type="match status" value="1"/>
</dbReference>
<dbReference type="PANTHER" id="PTHR23062:SF3">
    <property type="entry name" value="ANF_RECEPTOR DOMAIN-CONTAINING PROTEIN-RELATED"/>
    <property type="match status" value="1"/>
</dbReference>
<dbReference type="GeneID" id="189944"/>
<dbReference type="OrthoDB" id="5850216at2759"/>
<proteinExistence type="evidence at protein level"/>
<dbReference type="GO" id="GO:0050830">
    <property type="term" value="P:defense response to Gram-positive bacterium"/>
    <property type="evidence" value="ECO:0000316"/>
    <property type="project" value="UniProtKB"/>
</dbReference>
<dbReference type="KEGG" id="cel:CELE_Y46C8AL.3"/>
<feature type="signal peptide" evidence="1">
    <location>
        <begin position="1"/>
        <end position="18"/>
    </location>
</feature>